<keyword evidence="5" id="KW-0136">Cellulose degradation</keyword>
<dbReference type="Gene3D" id="2.40.40.10">
    <property type="entry name" value="RlpA-like domain"/>
    <property type="match status" value="1"/>
</dbReference>
<accession>A0A1C7N115</accession>
<keyword evidence="7" id="KW-0326">Glycosidase</keyword>
<comment type="caution">
    <text evidence="12">The sequence shown here is derived from an EMBL/GenBank/DDBJ whole genome shotgun (WGS) entry which is preliminary data.</text>
</comment>
<comment type="catalytic activity">
    <reaction evidence="1">
        <text>Endohydrolysis of (1-&gt;4)-beta-D-glucosidic linkages in cellulose, lichenin and cereal beta-D-glucans.</text>
        <dbReference type="EC" id="3.2.1.4"/>
    </reaction>
</comment>
<evidence type="ECO:0000256" key="4">
    <source>
        <dbReference type="ARBA" id="ARBA00022801"/>
    </source>
</evidence>
<dbReference type="SUPFAM" id="SSF50685">
    <property type="entry name" value="Barwin-like endoglucanases"/>
    <property type="match status" value="1"/>
</dbReference>
<feature type="compositionally biased region" description="Low complexity" evidence="9">
    <location>
        <begin position="93"/>
        <end position="132"/>
    </location>
</feature>
<evidence type="ECO:0000313" key="13">
    <source>
        <dbReference type="Proteomes" id="UP000093000"/>
    </source>
</evidence>
<dbReference type="GO" id="GO:0030245">
    <property type="term" value="P:cellulose catabolic process"/>
    <property type="evidence" value="ECO:0007669"/>
    <property type="project" value="UniProtKB-KW"/>
</dbReference>
<dbReference type="InterPro" id="IPR036908">
    <property type="entry name" value="RlpA-like_sf"/>
</dbReference>
<organism evidence="12 13">
    <name type="scientific">Choanephora cucurbitarum</name>
    <dbReference type="NCBI Taxonomy" id="101091"/>
    <lineage>
        <taxon>Eukaryota</taxon>
        <taxon>Fungi</taxon>
        <taxon>Fungi incertae sedis</taxon>
        <taxon>Mucoromycota</taxon>
        <taxon>Mucoromycotina</taxon>
        <taxon>Mucoromycetes</taxon>
        <taxon>Mucorales</taxon>
        <taxon>Mucorineae</taxon>
        <taxon>Choanephoraceae</taxon>
        <taxon>Choanephoroideae</taxon>
        <taxon>Choanephora</taxon>
    </lineage>
</organism>
<evidence type="ECO:0000256" key="10">
    <source>
        <dbReference type="SAM" id="SignalP"/>
    </source>
</evidence>
<evidence type="ECO:0000256" key="5">
    <source>
        <dbReference type="ARBA" id="ARBA00023001"/>
    </source>
</evidence>
<dbReference type="InterPro" id="IPR052288">
    <property type="entry name" value="GH45_Enzymes"/>
</dbReference>
<dbReference type="Proteomes" id="UP000093000">
    <property type="component" value="Unassembled WGS sequence"/>
</dbReference>
<keyword evidence="10" id="KW-0732">Signal</keyword>
<dbReference type="Pfam" id="PF02015">
    <property type="entry name" value="Glyco_hydro_45"/>
    <property type="match status" value="1"/>
</dbReference>
<dbReference type="STRING" id="101091.A0A1C7N115"/>
<keyword evidence="13" id="KW-1185">Reference proteome</keyword>
<evidence type="ECO:0000256" key="1">
    <source>
        <dbReference type="ARBA" id="ARBA00000966"/>
    </source>
</evidence>
<evidence type="ECO:0000259" key="11">
    <source>
        <dbReference type="Pfam" id="PF02015"/>
    </source>
</evidence>
<protein>
    <recommendedName>
        <fullName evidence="3">cellulase</fullName>
        <ecNumber evidence="3">3.2.1.4</ecNumber>
    </recommendedName>
</protein>
<evidence type="ECO:0000256" key="3">
    <source>
        <dbReference type="ARBA" id="ARBA00012601"/>
    </source>
</evidence>
<feature type="domain" description="Glycosyl hydrolases family 45 active site" evidence="11">
    <location>
        <begin position="144"/>
        <end position="343"/>
    </location>
</feature>
<evidence type="ECO:0000256" key="2">
    <source>
        <dbReference type="ARBA" id="ARBA00007793"/>
    </source>
</evidence>
<dbReference type="PANTHER" id="PTHR39730">
    <property type="entry name" value="ENDOGLUCANASE 1"/>
    <property type="match status" value="1"/>
</dbReference>
<keyword evidence="6" id="KW-0119">Carbohydrate metabolism</keyword>
<dbReference type="OrthoDB" id="10035502at2759"/>
<keyword evidence="8" id="KW-0624">Polysaccharide degradation</keyword>
<dbReference type="AlphaFoldDB" id="A0A1C7N115"/>
<comment type="similarity">
    <text evidence="2">Belongs to the glycosyl hydrolase 45 (cellulase K) family.</text>
</comment>
<dbReference type="EC" id="3.2.1.4" evidence="3"/>
<reference evidence="12 13" key="1">
    <citation type="submission" date="2016-03" db="EMBL/GenBank/DDBJ databases">
        <title>Choanephora cucurbitarum.</title>
        <authorList>
            <person name="Min B."/>
            <person name="Park H."/>
            <person name="Park J.-H."/>
            <person name="Shin H.-D."/>
            <person name="Choi I.-G."/>
        </authorList>
    </citation>
    <scope>NUCLEOTIDE SEQUENCE [LARGE SCALE GENOMIC DNA]</scope>
    <source>
        <strain evidence="12 13">KUS-F28377</strain>
    </source>
</reference>
<dbReference type="InParanoid" id="A0A1C7N115"/>
<keyword evidence="4" id="KW-0378">Hydrolase</keyword>
<evidence type="ECO:0000313" key="12">
    <source>
        <dbReference type="EMBL" id="OBZ82366.1"/>
    </source>
</evidence>
<evidence type="ECO:0000256" key="8">
    <source>
        <dbReference type="ARBA" id="ARBA00023326"/>
    </source>
</evidence>
<evidence type="ECO:0000256" key="7">
    <source>
        <dbReference type="ARBA" id="ARBA00023295"/>
    </source>
</evidence>
<evidence type="ECO:0000256" key="9">
    <source>
        <dbReference type="SAM" id="MobiDB-lite"/>
    </source>
</evidence>
<proteinExistence type="inferred from homology"/>
<feature type="signal peptide" evidence="10">
    <location>
        <begin position="1"/>
        <end position="22"/>
    </location>
</feature>
<feature type="chain" id="PRO_5008889410" description="cellulase" evidence="10">
    <location>
        <begin position="23"/>
        <end position="346"/>
    </location>
</feature>
<dbReference type="EMBL" id="LUGH01000884">
    <property type="protein sequence ID" value="OBZ82366.1"/>
    <property type="molecule type" value="Genomic_DNA"/>
</dbReference>
<feature type="region of interest" description="Disordered" evidence="9">
    <location>
        <begin position="91"/>
        <end position="140"/>
    </location>
</feature>
<dbReference type="InterPro" id="IPR000334">
    <property type="entry name" value="Glyco_hydro_45"/>
</dbReference>
<sequence>MKFAIAINFVAVALALGKTVEAAECSKVYGQCGGKLFHTEKNQIKYELSNMSKVLTTLALPVANKGHIVKQAPITNTTPNAFLVVSKSSVSNKPASTTKKPASTTKKPSTTTKKPVTTVITSTQKPSPTSSSGYKPVSGGMSGSGKTTKYWDCCKASCSWDGKGSKTGPVDTCGKNGITLVDDSTKSSCDGGDGYMCNSNQPWAVNDDLAYGFAAASIAGSSENAWCCTCMELTFTNTAIAGKKMVVQVTNTGGDLGANHFDLQVPGGGVGLFNGCTAQWGAPADGWGLRYGGIQSLIECNSLPAPLQAGCKFRFGWFKNADNPLMTFKEVTCPSELVSRTGCSRV</sequence>
<name>A0A1C7N115_9FUNG</name>
<dbReference type="GO" id="GO:0008810">
    <property type="term" value="F:cellulase activity"/>
    <property type="evidence" value="ECO:0007669"/>
    <property type="project" value="UniProtKB-EC"/>
</dbReference>
<evidence type="ECO:0000256" key="6">
    <source>
        <dbReference type="ARBA" id="ARBA00023277"/>
    </source>
</evidence>
<dbReference type="PANTHER" id="PTHR39730:SF1">
    <property type="entry name" value="ENDOGLUCANASE 1"/>
    <property type="match status" value="1"/>
</dbReference>
<gene>
    <name evidence="12" type="primary">GUN5_1</name>
    <name evidence="12" type="ORF">A0J61_09585</name>
</gene>